<proteinExistence type="predicted"/>
<dbReference type="PANTHER" id="PTHR31379:SF1">
    <property type="entry name" value="F-BOX C PROTEIN-RELATED"/>
    <property type="match status" value="1"/>
</dbReference>
<dbReference type="InParanoid" id="E3M9K4"/>
<sequence>MSPGLSYPSLKCVLEHVEANKRICLASRSPTVQRFEKTIPLRINFLELRTIGIQINDVIYVTGIICFEDFKGIGFINEKTRYKYLGVAPIELDSDERYSKMSCRLFEERALIQVGLLRPNTYWCIRNVPENFKIYTKNVVTVSDIKEEDISLIDTGCFPLDKLEMRVIRNSETYQLPAVKTAKKLVLMRIKGDQFLRSYSILENPVAVFPRLESDDSVLNVVESWVKNQQTSGIRFFETAGNNEKLLDKIMQKFGGSHVELEVPDERMIPSSKCVRISTSSTSSLLFYGSFIENCENKIFLKMEAESHII</sequence>
<evidence type="ECO:0000313" key="1">
    <source>
        <dbReference type="EMBL" id="EFO96260.1"/>
    </source>
</evidence>
<dbReference type="InterPro" id="IPR021942">
    <property type="entry name" value="DUF3557"/>
</dbReference>
<name>E3M9K4_CAERE</name>
<accession>E3M9K4</accession>
<dbReference type="EMBL" id="DS268430">
    <property type="protein sequence ID" value="EFO96260.1"/>
    <property type="molecule type" value="Genomic_DNA"/>
</dbReference>
<dbReference type="HOGENOM" id="CLU_042576_3_0_1"/>
<dbReference type="Proteomes" id="UP000008281">
    <property type="component" value="Unassembled WGS sequence"/>
</dbReference>
<protein>
    <recommendedName>
        <fullName evidence="3">F-box associated domain-containing protein</fullName>
    </recommendedName>
</protein>
<dbReference type="OrthoDB" id="5910309at2759"/>
<evidence type="ECO:0008006" key="3">
    <source>
        <dbReference type="Google" id="ProtNLM"/>
    </source>
</evidence>
<dbReference type="PANTHER" id="PTHR31379">
    <property type="entry name" value="F-BOX C PROTEIN-RELATED-RELATED"/>
    <property type="match status" value="1"/>
</dbReference>
<keyword evidence="2" id="KW-1185">Reference proteome</keyword>
<reference evidence="1" key="1">
    <citation type="submission" date="2007-07" db="EMBL/GenBank/DDBJ databases">
        <title>PCAP assembly of the Caenorhabditis remanei genome.</title>
        <authorList>
            <consortium name="The Caenorhabditis remanei Sequencing Consortium"/>
            <person name="Wilson R.K."/>
        </authorList>
    </citation>
    <scope>NUCLEOTIDE SEQUENCE [LARGE SCALE GENOMIC DNA]</scope>
    <source>
        <strain evidence="1">PB4641</strain>
    </source>
</reference>
<gene>
    <name evidence="1" type="ORF">CRE_14570</name>
</gene>
<organism evidence="2">
    <name type="scientific">Caenorhabditis remanei</name>
    <name type="common">Caenorhabditis vulgaris</name>
    <dbReference type="NCBI Taxonomy" id="31234"/>
    <lineage>
        <taxon>Eukaryota</taxon>
        <taxon>Metazoa</taxon>
        <taxon>Ecdysozoa</taxon>
        <taxon>Nematoda</taxon>
        <taxon>Chromadorea</taxon>
        <taxon>Rhabditida</taxon>
        <taxon>Rhabditina</taxon>
        <taxon>Rhabditomorpha</taxon>
        <taxon>Rhabditoidea</taxon>
        <taxon>Rhabditidae</taxon>
        <taxon>Peloderinae</taxon>
        <taxon>Caenorhabditis</taxon>
    </lineage>
</organism>
<dbReference type="AlphaFoldDB" id="E3M9K4"/>
<evidence type="ECO:0000313" key="2">
    <source>
        <dbReference type="Proteomes" id="UP000008281"/>
    </source>
</evidence>